<evidence type="ECO:0000313" key="3">
    <source>
        <dbReference type="EMBL" id="KAK8889587.1"/>
    </source>
</evidence>
<dbReference type="Proteomes" id="UP001470230">
    <property type="component" value="Unassembled WGS sequence"/>
</dbReference>
<dbReference type="PROSITE" id="PS50089">
    <property type="entry name" value="ZF_RING_2"/>
    <property type="match status" value="1"/>
</dbReference>
<proteinExistence type="predicted"/>
<comment type="caution">
    <text evidence="3">The sequence shown here is derived from an EMBL/GenBank/DDBJ whole genome shotgun (WGS) entry which is preliminary data.</text>
</comment>
<feature type="domain" description="RING-type" evidence="2">
    <location>
        <begin position="69"/>
        <end position="112"/>
    </location>
</feature>
<evidence type="ECO:0000256" key="1">
    <source>
        <dbReference type="PROSITE-ProRule" id="PRU00175"/>
    </source>
</evidence>
<keyword evidence="1" id="KW-0863">Zinc-finger</keyword>
<name>A0ABR2KFD0_9EUKA</name>
<evidence type="ECO:0000313" key="4">
    <source>
        <dbReference type="Proteomes" id="UP001470230"/>
    </source>
</evidence>
<keyword evidence="4" id="KW-1185">Reference proteome</keyword>
<dbReference type="InterPro" id="IPR013083">
    <property type="entry name" value="Znf_RING/FYVE/PHD"/>
</dbReference>
<organism evidence="3 4">
    <name type="scientific">Tritrichomonas musculus</name>
    <dbReference type="NCBI Taxonomy" id="1915356"/>
    <lineage>
        <taxon>Eukaryota</taxon>
        <taxon>Metamonada</taxon>
        <taxon>Parabasalia</taxon>
        <taxon>Tritrichomonadida</taxon>
        <taxon>Tritrichomonadidae</taxon>
        <taxon>Tritrichomonas</taxon>
    </lineage>
</organism>
<gene>
    <name evidence="3" type="ORF">M9Y10_034338</name>
</gene>
<sequence>MLNQNTDEDKHFLFTYFKPPHKNSIEQYEDDFITQFQLIHDEIEEATQNLCKEYEEIADAYEQISKHKCVYCQVNNACVFSTACGHVLFCEDCFTIIREKFKNESTISCPVCMECHGIDRRISNENSFLKVTEFCWPNKISNKIE</sequence>
<reference evidence="3 4" key="1">
    <citation type="submission" date="2024-04" db="EMBL/GenBank/DDBJ databases">
        <title>Tritrichomonas musculus Genome.</title>
        <authorList>
            <person name="Alves-Ferreira E."/>
            <person name="Grigg M."/>
            <person name="Lorenzi H."/>
            <person name="Galac M."/>
        </authorList>
    </citation>
    <scope>NUCLEOTIDE SEQUENCE [LARGE SCALE GENOMIC DNA]</scope>
    <source>
        <strain evidence="3 4">EAF2021</strain>
    </source>
</reference>
<keyword evidence="1" id="KW-0862">Zinc</keyword>
<protein>
    <recommendedName>
        <fullName evidence="2">RING-type domain-containing protein</fullName>
    </recommendedName>
</protein>
<accession>A0ABR2KFD0</accession>
<dbReference type="EMBL" id="JAPFFF010000005">
    <property type="protein sequence ID" value="KAK8889587.1"/>
    <property type="molecule type" value="Genomic_DNA"/>
</dbReference>
<dbReference type="InterPro" id="IPR001841">
    <property type="entry name" value="Znf_RING"/>
</dbReference>
<dbReference type="SUPFAM" id="SSF57850">
    <property type="entry name" value="RING/U-box"/>
    <property type="match status" value="1"/>
</dbReference>
<dbReference type="Gene3D" id="3.30.40.10">
    <property type="entry name" value="Zinc/RING finger domain, C3HC4 (zinc finger)"/>
    <property type="match status" value="1"/>
</dbReference>
<evidence type="ECO:0000259" key="2">
    <source>
        <dbReference type="PROSITE" id="PS50089"/>
    </source>
</evidence>
<keyword evidence="1" id="KW-0479">Metal-binding</keyword>